<dbReference type="PROSITE" id="PS50043">
    <property type="entry name" value="HTH_LUXR_2"/>
    <property type="match status" value="1"/>
</dbReference>
<dbReference type="RefSeq" id="WP_268883732.1">
    <property type="nucleotide sequence ID" value="NZ_CP114029.1"/>
</dbReference>
<proteinExistence type="predicted"/>
<dbReference type="EMBL" id="CP114029">
    <property type="protein sequence ID" value="WAP71188.1"/>
    <property type="molecule type" value="Genomic_DNA"/>
</dbReference>
<name>A0ABY7C8R3_9HYPH</name>
<dbReference type="InterPro" id="IPR016032">
    <property type="entry name" value="Sig_transdc_resp-reg_C-effctor"/>
</dbReference>
<organism evidence="2 3">
    <name type="scientific">Jiella pelagia</name>
    <dbReference type="NCBI Taxonomy" id="2986949"/>
    <lineage>
        <taxon>Bacteria</taxon>
        <taxon>Pseudomonadati</taxon>
        <taxon>Pseudomonadota</taxon>
        <taxon>Alphaproteobacteria</taxon>
        <taxon>Hyphomicrobiales</taxon>
        <taxon>Aurantimonadaceae</taxon>
        <taxon>Jiella</taxon>
    </lineage>
</organism>
<evidence type="ECO:0000313" key="2">
    <source>
        <dbReference type="EMBL" id="WAP71188.1"/>
    </source>
</evidence>
<sequence length="31" mass="3219">MASHVKSIYLKLGVSSRAEATLAATRMGLVG</sequence>
<dbReference type="Gene3D" id="1.10.10.10">
    <property type="entry name" value="Winged helix-like DNA-binding domain superfamily/Winged helix DNA-binding domain"/>
    <property type="match status" value="1"/>
</dbReference>
<reference evidence="2" key="1">
    <citation type="submission" date="2022-12" db="EMBL/GenBank/DDBJ databases">
        <title>Jiella pelagia sp. nov., isolated from phosphonate enriched culture of Northwest Pacific surface seawater.</title>
        <authorList>
            <person name="Shin D.Y."/>
            <person name="Hwang C.Y."/>
        </authorList>
    </citation>
    <scope>NUCLEOTIDE SEQUENCE</scope>
    <source>
        <strain evidence="2">HL-NP1</strain>
    </source>
</reference>
<feature type="domain" description="HTH luxR-type" evidence="1">
    <location>
        <begin position="1"/>
        <end position="28"/>
    </location>
</feature>
<evidence type="ECO:0000259" key="1">
    <source>
        <dbReference type="PROSITE" id="PS50043"/>
    </source>
</evidence>
<dbReference type="SUPFAM" id="SSF46894">
    <property type="entry name" value="C-terminal effector domain of the bipartite response regulators"/>
    <property type="match status" value="1"/>
</dbReference>
<keyword evidence="3" id="KW-1185">Reference proteome</keyword>
<dbReference type="InterPro" id="IPR000792">
    <property type="entry name" value="Tscrpt_reg_LuxR_C"/>
</dbReference>
<evidence type="ECO:0000313" key="3">
    <source>
        <dbReference type="Proteomes" id="UP001164020"/>
    </source>
</evidence>
<protein>
    <recommendedName>
        <fullName evidence="1">HTH luxR-type domain-containing protein</fullName>
    </recommendedName>
</protein>
<gene>
    <name evidence="2" type="ORF">OH818_13730</name>
</gene>
<dbReference type="InterPro" id="IPR036388">
    <property type="entry name" value="WH-like_DNA-bd_sf"/>
</dbReference>
<accession>A0ABY7C8R3</accession>
<dbReference type="Proteomes" id="UP001164020">
    <property type="component" value="Chromosome"/>
</dbReference>